<organism evidence="1 2">
    <name type="scientific">Senna tora</name>
    <dbReference type="NCBI Taxonomy" id="362788"/>
    <lineage>
        <taxon>Eukaryota</taxon>
        <taxon>Viridiplantae</taxon>
        <taxon>Streptophyta</taxon>
        <taxon>Embryophyta</taxon>
        <taxon>Tracheophyta</taxon>
        <taxon>Spermatophyta</taxon>
        <taxon>Magnoliopsida</taxon>
        <taxon>eudicotyledons</taxon>
        <taxon>Gunneridae</taxon>
        <taxon>Pentapetalae</taxon>
        <taxon>rosids</taxon>
        <taxon>fabids</taxon>
        <taxon>Fabales</taxon>
        <taxon>Fabaceae</taxon>
        <taxon>Caesalpinioideae</taxon>
        <taxon>Cassia clade</taxon>
        <taxon>Senna</taxon>
    </lineage>
</organism>
<accession>A0A834T1U1</accession>
<reference evidence="1" key="1">
    <citation type="submission" date="2020-09" db="EMBL/GenBank/DDBJ databases">
        <title>Genome-Enabled Discovery of Anthraquinone Biosynthesis in Senna tora.</title>
        <authorList>
            <person name="Kang S.-H."/>
            <person name="Pandey R.P."/>
            <person name="Lee C.-M."/>
            <person name="Sim J.-S."/>
            <person name="Jeong J.-T."/>
            <person name="Choi B.-S."/>
            <person name="Jung M."/>
            <person name="Ginzburg D."/>
            <person name="Zhao K."/>
            <person name="Won S.Y."/>
            <person name="Oh T.-J."/>
            <person name="Yu Y."/>
            <person name="Kim N.-H."/>
            <person name="Lee O.R."/>
            <person name="Lee T.-H."/>
            <person name="Bashyal P."/>
            <person name="Kim T.-S."/>
            <person name="Lee W.-H."/>
            <person name="Kawkins C."/>
            <person name="Kim C.-K."/>
            <person name="Kim J.S."/>
            <person name="Ahn B.O."/>
            <person name="Rhee S.Y."/>
            <person name="Sohng J.K."/>
        </authorList>
    </citation>
    <scope>NUCLEOTIDE SEQUENCE</scope>
    <source>
        <tissue evidence="1">Leaf</tissue>
    </source>
</reference>
<dbReference type="EMBL" id="JAAIUW010000012">
    <property type="protein sequence ID" value="KAF7807629.1"/>
    <property type="molecule type" value="Genomic_DNA"/>
</dbReference>
<protein>
    <submittedName>
        <fullName evidence="1">Uncharacterized protein</fullName>
    </submittedName>
</protein>
<proteinExistence type="predicted"/>
<sequence>MEQLRYWKQASWEELKGLNLAWDCKPATFLKYKFLCNLLLIIGDMPP</sequence>
<dbReference type="Proteomes" id="UP000634136">
    <property type="component" value="Unassembled WGS sequence"/>
</dbReference>
<dbReference type="AlphaFoldDB" id="A0A834T1U1"/>
<evidence type="ECO:0000313" key="2">
    <source>
        <dbReference type="Proteomes" id="UP000634136"/>
    </source>
</evidence>
<gene>
    <name evidence="1" type="ORF">G2W53_039790</name>
</gene>
<evidence type="ECO:0000313" key="1">
    <source>
        <dbReference type="EMBL" id="KAF7807629.1"/>
    </source>
</evidence>
<keyword evidence="2" id="KW-1185">Reference proteome</keyword>
<comment type="caution">
    <text evidence="1">The sequence shown here is derived from an EMBL/GenBank/DDBJ whole genome shotgun (WGS) entry which is preliminary data.</text>
</comment>
<name>A0A834T1U1_9FABA</name>